<evidence type="ECO:0000256" key="5">
    <source>
        <dbReference type="ARBA" id="ARBA00023242"/>
    </source>
</evidence>
<dbReference type="GO" id="GO:0003723">
    <property type="term" value="F:RNA binding"/>
    <property type="evidence" value="ECO:0007669"/>
    <property type="project" value="EnsemblFungi"/>
</dbReference>
<evidence type="ECO:0000256" key="6">
    <source>
        <dbReference type="SAM" id="MobiDB-lite"/>
    </source>
</evidence>
<organism evidence="8 9">
    <name type="scientific">Tetrapisispora phaffii (strain ATCC 24235 / CBS 4417 / NBRC 1672 / NRRL Y-8282 / UCD 70-5)</name>
    <name type="common">Yeast</name>
    <name type="synonym">Fabospora phaffii</name>
    <dbReference type="NCBI Taxonomy" id="1071381"/>
    <lineage>
        <taxon>Eukaryota</taxon>
        <taxon>Fungi</taxon>
        <taxon>Dikarya</taxon>
        <taxon>Ascomycota</taxon>
        <taxon>Saccharomycotina</taxon>
        <taxon>Saccharomycetes</taxon>
        <taxon>Saccharomycetales</taxon>
        <taxon>Saccharomycetaceae</taxon>
        <taxon>Tetrapisispora</taxon>
    </lineage>
</organism>
<dbReference type="PANTHER" id="PTHR13484">
    <property type="entry name" value="FIP1-LIKE 1 PROTEIN"/>
    <property type="match status" value="1"/>
</dbReference>
<feature type="domain" description="Pre-mRNA polyadenylation factor Fip1" evidence="7">
    <location>
        <begin position="159"/>
        <end position="196"/>
    </location>
</feature>
<feature type="region of interest" description="Disordered" evidence="6">
    <location>
        <begin position="294"/>
        <end position="323"/>
    </location>
</feature>
<feature type="compositionally biased region" description="Basic and acidic residues" evidence="6">
    <location>
        <begin position="108"/>
        <end position="117"/>
    </location>
</feature>
<feature type="compositionally biased region" description="Polar residues" evidence="6">
    <location>
        <begin position="310"/>
        <end position="323"/>
    </location>
</feature>
<keyword evidence="5" id="KW-0539">Nucleus</keyword>
<evidence type="ECO:0000256" key="1">
    <source>
        <dbReference type="ARBA" id="ARBA00004123"/>
    </source>
</evidence>
<dbReference type="AlphaFoldDB" id="G8BTC0"/>
<gene>
    <name evidence="8" type="primary">TPHA0E00530</name>
    <name evidence="8" type="ordered locus">TPHA_0E00530</name>
</gene>
<evidence type="ECO:0000256" key="4">
    <source>
        <dbReference type="ARBA" id="ARBA00022664"/>
    </source>
</evidence>
<dbReference type="eggNOG" id="KOG1049">
    <property type="taxonomic scope" value="Eukaryota"/>
</dbReference>
<dbReference type="GO" id="GO:0030674">
    <property type="term" value="F:protein-macromolecule adaptor activity"/>
    <property type="evidence" value="ECO:0007669"/>
    <property type="project" value="EnsemblFungi"/>
</dbReference>
<dbReference type="EMBL" id="HE612860">
    <property type="protein sequence ID" value="CCE63148.1"/>
    <property type="molecule type" value="Genomic_DNA"/>
</dbReference>
<evidence type="ECO:0000259" key="7">
    <source>
        <dbReference type="Pfam" id="PF05182"/>
    </source>
</evidence>
<feature type="compositionally biased region" description="Acidic residues" evidence="6">
    <location>
        <begin position="57"/>
        <end position="74"/>
    </location>
</feature>
<dbReference type="Proteomes" id="UP000005666">
    <property type="component" value="Chromosome 5"/>
</dbReference>
<dbReference type="PANTHER" id="PTHR13484:SF0">
    <property type="entry name" value="PRE-MRNA 3'-END-PROCESSING FACTOR FIP1"/>
    <property type="match status" value="1"/>
</dbReference>
<dbReference type="GO" id="GO:0005847">
    <property type="term" value="C:mRNA cleavage and polyadenylation specificity factor complex"/>
    <property type="evidence" value="ECO:0007669"/>
    <property type="project" value="EnsemblFungi"/>
</dbReference>
<dbReference type="InterPro" id="IPR051187">
    <property type="entry name" value="Pre-mRNA_3'-end_processing_reg"/>
</dbReference>
<dbReference type="RefSeq" id="XP_003685582.1">
    <property type="nucleotide sequence ID" value="XM_003685534.1"/>
</dbReference>
<feature type="region of interest" description="Disordered" evidence="6">
    <location>
        <begin position="108"/>
        <end position="133"/>
    </location>
</feature>
<dbReference type="InterPro" id="IPR007854">
    <property type="entry name" value="Fip1_dom"/>
</dbReference>
<reference evidence="8 9" key="1">
    <citation type="journal article" date="2011" name="Proc. Natl. Acad. Sci. U.S.A.">
        <title>Evolutionary erosion of yeast sex chromosomes by mating-type switching accidents.</title>
        <authorList>
            <person name="Gordon J.L."/>
            <person name="Armisen D."/>
            <person name="Proux-Wera E."/>
            <person name="Oheigeartaigh S.S."/>
            <person name="Byrne K.P."/>
            <person name="Wolfe K.H."/>
        </authorList>
    </citation>
    <scope>NUCLEOTIDE SEQUENCE [LARGE SCALE GENOMIC DNA]</scope>
    <source>
        <strain evidence="9">ATCC 24235 / CBS 4417 / NBRC 1672 / NRRL Y-8282 / UCD 70-5</strain>
    </source>
</reference>
<comment type="similarity">
    <text evidence="2">Belongs to the FIP1 family.</text>
</comment>
<sequence length="323" mass="35507">MSSGDEDDKFLYGSDEETTIANKKRTKTKADGDVERRTKGNAIKKSKTDSVSKSDESESASDSEYSDEESDSDVEFIISTGTNDASLLDSNQTSGTITVASETDVSKVNEAGEKKTGELGAADEQGSSEAAARKTETSLLDINGEGLFEGEPISSISPEVLKEKPWRQPGANLSDYFNYGFNEYTWMEYLQKQEKLKQEYNPHKILMGLMALQQQGKLAVPQQKPIDQSSSTISNKLQNNNSNNMNMNMGMNMNMNMNMNMDMNKMQNNPGHPPVPPSGFPMFGGFAPFPMPHMLQQMPNGKFPPIPGAQPSQQQNTGSPQQK</sequence>
<evidence type="ECO:0000313" key="9">
    <source>
        <dbReference type="Proteomes" id="UP000005666"/>
    </source>
</evidence>
<evidence type="ECO:0000256" key="2">
    <source>
        <dbReference type="ARBA" id="ARBA00007459"/>
    </source>
</evidence>
<dbReference type="GeneID" id="11531374"/>
<keyword evidence="4" id="KW-0507">mRNA processing</keyword>
<feature type="compositionally biased region" description="Basic and acidic residues" evidence="6">
    <location>
        <begin position="28"/>
        <end position="38"/>
    </location>
</feature>
<proteinExistence type="inferred from homology"/>
<feature type="compositionally biased region" description="Basic and acidic residues" evidence="6">
    <location>
        <begin position="46"/>
        <end position="56"/>
    </location>
</feature>
<protein>
    <recommendedName>
        <fullName evidence="3">Pre-mRNA polyadenylation factor FIP1</fullName>
    </recommendedName>
</protein>
<dbReference type="OrthoDB" id="1917198at2759"/>
<keyword evidence="9" id="KW-1185">Reference proteome</keyword>
<feature type="compositionally biased region" description="Polar residues" evidence="6">
    <location>
        <begin position="79"/>
        <end position="90"/>
    </location>
</feature>
<dbReference type="HOGENOM" id="CLU_039307_2_1_1"/>
<evidence type="ECO:0000256" key="3">
    <source>
        <dbReference type="ARBA" id="ARBA00017404"/>
    </source>
</evidence>
<accession>G8BTC0</accession>
<dbReference type="Pfam" id="PF05182">
    <property type="entry name" value="Fip1"/>
    <property type="match status" value="1"/>
</dbReference>
<dbReference type="KEGG" id="tpf:TPHA_0E00530"/>
<dbReference type="OMA" id="GFNEYTW"/>
<comment type="subcellular location">
    <subcellularLocation>
        <location evidence="1">Nucleus</location>
    </subcellularLocation>
</comment>
<feature type="region of interest" description="Disordered" evidence="6">
    <location>
        <begin position="1"/>
        <end position="90"/>
    </location>
</feature>
<feature type="compositionally biased region" description="Acidic residues" evidence="6">
    <location>
        <begin position="1"/>
        <end position="18"/>
    </location>
</feature>
<dbReference type="STRING" id="1071381.G8BTC0"/>
<evidence type="ECO:0000313" key="8">
    <source>
        <dbReference type="EMBL" id="CCE63148.1"/>
    </source>
</evidence>
<name>G8BTC0_TETPH</name>
<dbReference type="GO" id="GO:0006397">
    <property type="term" value="P:mRNA processing"/>
    <property type="evidence" value="ECO:0007669"/>
    <property type="project" value="UniProtKB-KW"/>
</dbReference>